<evidence type="ECO:0000259" key="12">
    <source>
        <dbReference type="PROSITE" id="PS50051"/>
    </source>
</evidence>
<dbReference type="GO" id="GO:0006271">
    <property type="term" value="P:DNA strand elongation involved in DNA replication"/>
    <property type="evidence" value="ECO:0007669"/>
    <property type="project" value="TreeGrafter"/>
</dbReference>
<dbReference type="Pfam" id="PF00493">
    <property type="entry name" value="MCM"/>
    <property type="match status" value="1"/>
</dbReference>
<evidence type="ECO:0000256" key="9">
    <source>
        <dbReference type="ARBA" id="ARBA00023242"/>
    </source>
</evidence>
<proteinExistence type="inferred from homology"/>
<keyword evidence="5 11" id="KW-0378">Hydrolase</keyword>
<dbReference type="GO" id="GO:0005634">
    <property type="term" value="C:nucleus"/>
    <property type="evidence" value="ECO:0007669"/>
    <property type="project" value="UniProtKB-SubCell"/>
</dbReference>
<comment type="subcellular location">
    <subcellularLocation>
        <location evidence="1 11">Nucleus</location>
    </subcellularLocation>
</comment>
<dbReference type="GO" id="GO:0017116">
    <property type="term" value="F:single-stranded DNA helicase activity"/>
    <property type="evidence" value="ECO:0007669"/>
    <property type="project" value="TreeGrafter"/>
</dbReference>
<dbReference type="PROSITE" id="PS50051">
    <property type="entry name" value="MCM_2"/>
    <property type="match status" value="1"/>
</dbReference>
<evidence type="ECO:0000256" key="10">
    <source>
        <dbReference type="ARBA" id="ARBA00047995"/>
    </source>
</evidence>
<evidence type="ECO:0000256" key="3">
    <source>
        <dbReference type="ARBA" id="ARBA00022705"/>
    </source>
</evidence>
<dbReference type="InterPro" id="IPR001208">
    <property type="entry name" value="MCM_dom"/>
</dbReference>
<dbReference type="PRINTS" id="PR01659">
    <property type="entry name" value="MCMPROTEIN3"/>
</dbReference>
<keyword evidence="4 11" id="KW-0547">Nucleotide-binding</keyword>
<dbReference type="EMBL" id="JAXQNO010000007">
    <property type="protein sequence ID" value="KAK4794320.1"/>
    <property type="molecule type" value="Genomic_DNA"/>
</dbReference>
<evidence type="ECO:0000313" key="14">
    <source>
        <dbReference type="Proteomes" id="UP001346149"/>
    </source>
</evidence>
<dbReference type="Gene3D" id="3.40.50.300">
    <property type="entry name" value="P-loop containing nucleotide triphosphate hydrolases"/>
    <property type="match status" value="1"/>
</dbReference>
<dbReference type="GO" id="GO:0016787">
    <property type="term" value="F:hydrolase activity"/>
    <property type="evidence" value="ECO:0007669"/>
    <property type="project" value="UniProtKB-KW"/>
</dbReference>
<dbReference type="PANTHER" id="PTHR11630:SF46">
    <property type="entry name" value="DNA REPLICATION LICENSING FACTOR MCM3-RELATED"/>
    <property type="match status" value="1"/>
</dbReference>
<dbReference type="Pfam" id="PF17207">
    <property type="entry name" value="MCM_OB"/>
    <property type="match status" value="1"/>
</dbReference>
<comment type="similarity">
    <text evidence="2 11">Belongs to the MCM family.</text>
</comment>
<keyword evidence="9 11" id="KW-0539">Nucleus</keyword>
<evidence type="ECO:0000256" key="1">
    <source>
        <dbReference type="ARBA" id="ARBA00004123"/>
    </source>
</evidence>
<evidence type="ECO:0000256" key="11">
    <source>
        <dbReference type="RuleBase" id="RU368061"/>
    </source>
</evidence>
<dbReference type="GO" id="GO:1902975">
    <property type="term" value="P:mitotic DNA replication initiation"/>
    <property type="evidence" value="ECO:0007669"/>
    <property type="project" value="TreeGrafter"/>
</dbReference>
<keyword evidence="3 11" id="KW-0235">DNA replication</keyword>
<dbReference type="Gene3D" id="2.40.50.140">
    <property type="entry name" value="Nucleic acid-binding proteins"/>
    <property type="match status" value="1"/>
</dbReference>
<dbReference type="InterPro" id="IPR027417">
    <property type="entry name" value="P-loop_NTPase"/>
</dbReference>
<dbReference type="GO" id="GO:0003697">
    <property type="term" value="F:single-stranded DNA binding"/>
    <property type="evidence" value="ECO:0007669"/>
    <property type="project" value="TreeGrafter"/>
</dbReference>
<dbReference type="GO" id="GO:0042555">
    <property type="term" value="C:MCM complex"/>
    <property type="evidence" value="ECO:0007669"/>
    <property type="project" value="UniProtKB-UniRule"/>
</dbReference>
<comment type="caution">
    <text evidence="13">The sequence shown here is derived from an EMBL/GenBank/DDBJ whole genome shotgun (WGS) entry which is preliminary data.</text>
</comment>
<dbReference type="GO" id="GO:0000727">
    <property type="term" value="P:double-strand break repair via break-induced replication"/>
    <property type="evidence" value="ECO:0007669"/>
    <property type="project" value="TreeGrafter"/>
</dbReference>
<dbReference type="GO" id="GO:0005524">
    <property type="term" value="F:ATP binding"/>
    <property type="evidence" value="ECO:0007669"/>
    <property type="project" value="UniProtKB-UniRule"/>
</dbReference>
<reference evidence="13 14" key="1">
    <citation type="journal article" date="2023" name="Hortic Res">
        <title>Pangenome of water caltrop reveals structural variations and asymmetric subgenome divergence after allopolyploidization.</title>
        <authorList>
            <person name="Zhang X."/>
            <person name="Chen Y."/>
            <person name="Wang L."/>
            <person name="Yuan Y."/>
            <person name="Fang M."/>
            <person name="Shi L."/>
            <person name="Lu R."/>
            <person name="Comes H.P."/>
            <person name="Ma Y."/>
            <person name="Chen Y."/>
            <person name="Huang G."/>
            <person name="Zhou Y."/>
            <person name="Zheng Z."/>
            <person name="Qiu Y."/>
        </authorList>
    </citation>
    <scope>NUCLEOTIDE SEQUENCE [LARGE SCALE GENOMIC DNA]</scope>
    <source>
        <strain evidence="13">F231</strain>
    </source>
</reference>
<dbReference type="AlphaFoldDB" id="A0AAN7MCT5"/>
<evidence type="ECO:0000256" key="7">
    <source>
        <dbReference type="ARBA" id="ARBA00022840"/>
    </source>
</evidence>
<evidence type="ECO:0000256" key="4">
    <source>
        <dbReference type="ARBA" id="ARBA00022741"/>
    </source>
</evidence>
<dbReference type="FunFam" id="2.20.28.10:FF:000008">
    <property type="entry name" value="DNA helicase"/>
    <property type="match status" value="1"/>
</dbReference>
<dbReference type="SMART" id="SM00350">
    <property type="entry name" value="MCM"/>
    <property type="match status" value="1"/>
</dbReference>
<dbReference type="SUPFAM" id="SSF50249">
    <property type="entry name" value="Nucleic acid-binding proteins"/>
    <property type="match status" value="1"/>
</dbReference>
<dbReference type="Proteomes" id="UP001346149">
    <property type="component" value="Unassembled WGS sequence"/>
</dbReference>
<keyword evidence="14" id="KW-1185">Reference proteome</keyword>
<organism evidence="13 14">
    <name type="scientific">Trapa natans</name>
    <name type="common">Water chestnut</name>
    <dbReference type="NCBI Taxonomy" id="22666"/>
    <lineage>
        <taxon>Eukaryota</taxon>
        <taxon>Viridiplantae</taxon>
        <taxon>Streptophyta</taxon>
        <taxon>Embryophyta</taxon>
        <taxon>Tracheophyta</taxon>
        <taxon>Spermatophyta</taxon>
        <taxon>Magnoliopsida</taxon>
        <taxon>eudicotyledons</taxon>
        <taxon>Gunneridae</taxon>
        <taxon>Pentapetalae</taxon>
        <taxon>rosids</taxon>
        <taxon>malvids</taxon>
        <taxon>Myrtales</taxon>
        <taxon>Lythraceae</taxon>
        <taxon>Trapa</taxon>
    </lineage>
</organism>
<evidence type="ECO:0000256" key="2">
    <source>
        <dbReference type="ARBA" id="ARBA00008010"/>
    </source>
</evidence>
<feature type="domain" description="MCM C-terminal AAA(+) ATPase" evidence="12">
    <location>
        <begin position="165"/>
        <end position="207"/>
    </location>
</feature>
<comment type="catalytic activity">
    <reaction evidence="10 11">
        <text>ATP + H2O = ADP + phosphate + H(+)</text>
        <dbReference type="Rhea" id="RHEA:13065"/>
        <dbReference type="ChEBI" id="CHEBI:15377"/>
        <dbReference type="ChEBI" id="CHEBI:15378"/>
        <dbReference type="ChEBI" id="CHEBI:30616"/>
        <dbReference type="ChEBI" id="CHEBI:43474"/>
        <dbReference type="ChEBI" id="CHEBI:456216"/>
        <dbReference type="EC" id="3.6.4.12"/>
    </reaction>
</comment>
<sequence>MDVSDRDRQERSLVRPKVIQSVHFCPTTEKFISREYRDITSNMGLPTGSVYPTKDENGNLLVTEYGLCQYKDHQTLSIQEMPENSAPGQLPRSVDVIVEDDLVDSCKPGDRVAVVGLYKAISGKTKGRLFSLLIMYALLNKEANAPNYTGEDVKNIKAIAAREDVFDLLGNSLARSIYGHSWIKKAAILLMLGGVEKNLSNGTHLRG</sequence>
<protein>
    <recommendedName>
        <fullName evidence="11">DNA replication licensing factor MCM3</fullName>
        <ecNumber evidence="11">3.6.4.12</ecNumber>
    </recommendedName>
</protein>
<dbReference type="PANTHER" id="PTHR11630">
    <property type="entry name" value="DNA REPLICATION LICENSING FACTOR MCM FAMILY MEMBER"/>
    <property type="match status" value="1"/>
</dbReference>
<dbReference type="EC" id="3.6.4.12" evidence="11"/>
<dbReference type="InterPro" id="IPR031327">
    <property type="entry name" value="MCM"/>
</dbReference>
<dbReference type="InterPro" id="IPR033762">
    <property type="entry name" value="MCM_OB"/>
</dbReference>
<keyword evidence="7 11" id="KW-0067">ATP-binding</keyword>
<dbReference type="InterPro" id="IPR012340">
    <property type="entry name" value="NA-bd_OB-fold"/>
</dbReference>
<evidence type="ECO:0000256" key="6">
    <source>
        <dbReference type="ARBA" id="ARBA00022806"/>
    </source>
</evidence>
<accession>A0AAN7MCT5</accession>
<gene>
    <name evidence="13" type="ORF">SAY86_012314</name>
</gene>
<keyword evidence="6 11" id="KW-0347">Helicase</keyword>
<evidence type="ECO:0000256" key="5">
    <source>
        <dbReference type="ARBA" id="ARBA00022801"/>
    </source>
</evidence>
<evidence type="ECO:0000313" key="13">
    <source>
        <dbReference type="EMBL" id="KAK4794320.1"/>
    </source>
</evidence>
<keyword evidence="8 11" id="KW-0238">DNA-binding</keyword>
<comment type="function">
    <text evidence="11">Acts as component of the MCM2-7 complex (MCM complex) which is the replicative helicase essential for 'once per cell cycle' DNA replication initiation and elongation in eukaryotic cells. The active ATPase sites in the MCM2-7 ring are formed through the interaction surfaces of two neighboring subunits such that a critical structure of a conserved arginine finger motif is provided in trans relative to the ATP-binding site of the Walker A box of the adjacent subunit. The six ATPase active sites, however, are likely to contribute differentially to the complex helicase activity.</text>
</comment>
<evidence type="ECO:0000256" key="8">
    <source>
        <dbReference type="ARBA" id="ARBA00023125"/>
    </source>
</evidence>
<dbReference type="InterPro" id="IPR008046">
    <property type="entry name" value="Mcm3"/>
</dbReference>
<comment type="subunit">
    <text evidence="11">Component of the MCM2-7 complex.</text>
</comment>
<name>A0AAN7MCT5_TRANT</name>
<dbReference type="Gene3D" id="2.20.28.10">
    <property type="match status" value="1"/>
</dbReference>